<dbReference type="GO" id="GO:0005783">
    <property type="term" value="C:endoplasmic reticulum"/>
    <property type="evidence" value="ECO:0007669"/>
    <property type="project" value="TreeGrafter"/>
</dbReference>
<feature type="compositionally biased region" description="Basic and acidic residues" evidence="2">
    <location>
        <begin position="593"/>
        <end position="604"/>
    </location>
</feature>
<dbReference type="Proteomes" id="UP000707071">
    <property type="component" value="Unassembled WGS sequence"/>
</dbReference>
<reference evidence="4 5" key="1">
    <citation type="journal article" date="2020" name="bioRxiv">
        <title>Whole genome comparisons of ergot fungi reveals the divergence and evolution of species within the genus Claviceps are the result of varying mechanisms driving genome evolution and host range expansion.</title>
        <authorList>
            <person name="Wyka S.A."/>
            <person name="Mondo S.J."/>
            <person name="Liu M."/>
            <person name="Dettman J."/>
            <person name="Nalam V."/>
            <person name="Broders K.D."/>
        </authorList>
    </citation>
    <scope>NUCLEOTIDE SEQUENCE [LARGE SCALE GENOMIC DNA]</scope>
    <source>
        <strain evidence="4 5">Clav52</strain>
    </source>
</reference>
<evidence type="ECO:0000256" key="1">
    <source>
        <dbReference type="ARBA" id="ARBA00023136"/>
    </source>
</evidence>
<keyword evidence="3" id="KW-1133">Transmembrane helix</keyword>
<feature type="region of interest" description="Disordered" evidence="2">
    <location>
        <begin position="377"/>
        <end position="412"/>
    </location>
</feature>
<protein>
    <recommendedName>
        <fullName evidence="6">Calcineurin-like phosphoesterase domain-containing protein</fullName>
    </recommendedName>
</protein>
<evidence type="ECO:0000313" key="5">
    <source>
        <dbReference type="Proteomes" id="UP000707071"/>
    </source>
</evidence>
<evidence type="ECO:0000256" key="3">
    <source>
        <dbReference type="SAM" id="Phobius"/>
    </source>
</evidence>
<dbReference type="GO" id="GO:0006506">
    <property type="term" value="P:GPI anchor biosynthetic process"/>
    <property type="evidence" value="ECO:0007669"/>
    <property type="project" value="InterPro"/>
</dbReference>
<evidence type="ECO:0008006" key="6">
    <source>
        <dbReference type="Google" id="ProtNLM"/>
    </source>
</evidence>
<dbReference type="PANTHER" id="PTHR13315:SF4">
    <property type="entry name" value="METALLOPHOSPHOESTERASE, ISOFORM E"/>
    <property type="match status" value="1"/>
</dbReference>
<keyword evidence="5" id="KW-1185">Reference proteome</keyword>
<dbReference type="InterPro" id="IPR033308">
    <property type="entry name" value="PGAP5/Cdc1/Ted1"/>
</dbReference>
<proteinExistence type="predicted"/>
<feature type="compositionally biased region" description="Basic and acidic residues" evidence="2">
    <location>
        <begin position="396"/>
        <end position="412"/>
    </location>
</feature>
<feature type="region of interest" description="Disordered" evidence="2">
    <location>
        <begin position="593"/>
        <end position="665"/>
    </location>
</feature>
<gene>
    <name evidence="4" type="ORF">E4U09_005451</name>
</gene>
<feature type="compositionally biased region" description="Gly residues" evidence="2">
    <location>
        <begin position="652"/>
        <end position="661"/>
    </location>
</feature>
<dbReference type="InterPro" id="IPR029052">
    <property type="entry name" value="Metallo-depent_PP-like"/>
</dbReference>
<dbReference type="EMBL" id="SRRH01000046">
    <property type="protein sequence ID" value="KAG6301311.1"/>
    <property type="molecule type" value="Genomic_DNA"/>
</dbReference>
<dbReference type="PANTHER" id="PTHR13315">
    <property type="entry name" value="METALLO PHOSPHOESTERASE RELATED"/>
    <property type="match status" value="1"/>
</dbReference>
<dbReference type="AlphaFoldDB" id="A0A9P7U3S9"/>
<keyword evidence="3" id="KW-0812">Transmembrane</keyword>
<dbReference type="GO" id="GO:0016020">
    <property type="term" value="C:membrane"/>
    <property type="evidence" value="ECO:0007669"/>
    <property type="project" value="GOC"/>
</dbReference>
<keyword evidence="1 3" id="KW-0472">Membrane</keyword>
<feature type="transmembrane region" description="Helical" evidence="3">
    <location>
        <begin position="55"/>
        <end position="73"/>
    </location>
</feature>
<accession>A0A9P7U3S9</accession>
<evidence type="ECO:0000313" key="4">
    <source>
        <dbReference type="EMBL" id="KAG6301311.1"/>
    </source>
</evidence>
<comment type="caution">
    <text evidence="4">The sequence shown here is derived from an EMBL/GenBank/DDBJ whole genome shotgun (WGS) entry which is preliminary data.</text>
</comment>
<sequence length="715" mass="79777">MFRRLAMPKPLKGGRLRTPTQAVLAWIGGPGRATVEAIAARTGHQIRRNLVARRVLSFPHFLFLFWMVILLWGERWVFDSKVQRCDWENWEKWPKHATPHHLVFVADPQITDPHSYPGRPWPLNPLTVLVTDNYMRRGYRALQRQLRPDSVFFLGDLFDGGREWKTRQGAQFVDPQWGGRRSETEKKWVKTWHRKYGEDFWLAEYKRFSDIFFKPFSSEGGTVPGPYQRGRKLVAGLPGNHDLGFGAQIQVPVRDRFSAFFGETNRVDVVGNHTIVSVDTVSLSADTSAYKDAHNLKPIYGPVHDFLDEVPVLKRKLAYEELGVWHGVDRDLKLHHKVEDVNSADLSRVLRDPGSDAVADLPTILLTHVPLFRPPGTPCGPLREHWPPSTKKQSSRGKDDGSGESTTRDDRNAISISAGYQYSNVLSEADSVSLVKKVGNVVHVFSGDDHDYCELTHSPSKGYVREITVKSFSMAMGIPTPGFLMVSLYNPIDAKGNSIPGNPEMTLQTHLCLLPNQFRTYMKYVALVAVSLILLCIRAFLVPVLQLTPFALEPESATPAASSSSSSSSYTSSYTSSSSSSFGSSVLPMYKDKPQTKAKAEPPERAYTPPRGSAGAASSGMRGEFASAATTSDSSARWTSKKSRSSQRWAGAGAGAAGGTGPRIHLQDPFYDGGKSWKSGRGRRELGVCVREMWTTTWRLVWMTGLFWGYLARER</sequence>
<organism evidence="4 5">
    <name type="scientific">Claviceps aff. purpurea</name>
    <dbReference type="NCBI Taxonomy" id="1967640"/>
    <lineage>
        <taxon>Eukaryota</taxon>
        <taxon>Fungi</taxon>
        <taxon>Dikarya</taxon>
        <taxon>Ascomycota</taxon>
        <taxon>Pezizomycotina</taxon>
        <taxon>Sordariomycetes</taxon>
        <taxon>Hypocreomycetidae</taxon>
        <taxon>Hypocreales</taxon>
        <taxon>Clavicipitaceae</taxon>
        <taxon>Claviceps</taxon>
    </lineage>
</organism>
<name>A0A9P7U3S9_9HYPO</name>
<evidence type="ECO:0000256" key="2">
    <source>
        <dbReference type="SAM" id="MobiDB-lite"/>
    </source>
</evidence>
<feature type="compositionally biased region" description="Low complexity" evidence="2">
    <location>
        <begin position="612"/>
        <end position="636"/>
    </location>
</feature>
<dbReference type="SUPFAM" id="SSF56300">
    <property type="entry name" value="Metallo-dependent phosphatases"/>
    <property type="match status" value="1"/>
</dbReference>